<dbReference type="InterPro" id="IPR002762">
    <property type="entry name" value="CbiX-like"/>
</dbReference>
<reference evidence="3" key="2">
    <citation type="journal article" date="2014" name="ISME J.">
        <title>Microbial stratification in low pH oxic and suboxic macroscopic growths along an acid mine drainage.</title>
        <authorList>
            <person name="Mendez-Garcia C."/>
            <person name="Mesa V."/>
            <person name="Sprenger R.R."/>
            <person name="Richter M."/>
            <person name="Diez M.S."/>
            <person name="Solano J."/>
            <person name="Bargiela R."/>
            <person name="Golyshina O.V."/>
            <person name="Manteca A."/>
            <person name="Ramos J.L."/>
            <person name="Gallego J.R."/>
            <person name="Llorente I."/>
            <person name="Martins Dos Santos V.A."/>
            <person name="Jensen O.N."/>
            <person name="Pelaez A.I."/>
            <person name="Sanchez J."/>
            <person name="Ferrer M."/>
        </authorList>
    </citation>
    <scope>NUCLEOTIDE SEQUENCE</scope>
</reference>
<reference evidence="3" key="1">
    <citation type="submission" date="2013-08" db="EMBL/GenBank/DDBJ databases">
        <authorList>
            <person name="Mendez C."/>
            <person name="Richter M."/>
            <person name="Ferrer M."/>
            <person name="Sanchez J."/>
        </authorList>
    </citation>
    <scope>NUCLEOTIDE SEQUENCE</scope>
</reference>
<evidence type="ECO:0000256" key="2">
    <source>
        <dbReference type="ARBA" id="ARBA00023239"/>
    </source>
</evidence>
<dbReference type="SUPFAM" id="SSF53800">
    <property type="entry name" value="Chelatase"/>
    <property type="match status" value="1"/>
</dbReference>
<dbReference type="GO" id="GO:0046872">
    <property type="term" value="F:metal ion binding"/>
    <property type="evidence" value="ECO:0007669"/>
    <property type="project" value="UniProtKB-KW"/>
</dbReference>
<keyword evidence="2" id="KW-0456">Lyase</keyword>
<evidence type="ECO:0000256" key="1">
    <source>
        <dbReference type="ARBA" id="ARBA00022723"/>
    </source>
</evidence>
<comment type="caution">
    <text evidence="3">The sequence shown here is derived from an EMBL/GenBank/DDBJ whole genome shotgun (WGS) entry which is preliminary data.</text>
</comment>
<dbReference type="PANTHER" id="PTHR33542">
    <property type="entry name" value="SIROHYDROCHLORIN FERROCHELATASE, CHLOROPLASTIC"/>
    <property type="match status" value="1"/>
</dbReference>
<dbReference type="Gene3D" id="3.40.50.1400">
    <property type="match status" value="1"/>
</dbReference>
<name>T0ZZP6_9ZZZZ</name>
<keyword evidence="1" id="KW-0479">Metal-binding</keyword>
<evidence type="ECO:0000313" key="3">
    <source>
        <dbReference type="EMBL" id="EQD34319.1"/>
    </source>
</evidence>
<dbReference type="AlphaFoldDB" id="T0ZZP6"/>
<dbReference type="CDD" id="cd03416">
    <property type="entry name" value="CbiX_SirB_N"/>
    <property type="match status" value="1"/>
</dbReference>
<dbReference type="InterPro" id="IPR050963">
    <property type="entry name" value="Sirohydro_Cobaltochel/CbiX"/>
</dbReference>
<dbReference type="EMBL" id="AUZX01013841">
    <property type="protein sequence ID" value="EQD34319.1"/>
    <property type="molecule type" value="Genomic_DNA"/>
</dbReference>
<proteinExistence type="predicted"/>
<sequence length="136" mass="15046">MTGVKGALVVPEGIEMPQGILLFAHGARDPLWANPFLDILDKVRSLRPTQDVDLCFLELMHPSLDQAVQEQTRRGVTDLIIVPLFMAQGGHLRHDLPALIETLHHQHPALKIRVTTALGDSPELLEAIAQWVITQA</sequence>
<dbReference type="Pfam" id="PF01903">
    <property type="entry name" value="CbiX"/>
    <property type="match status" value="1"/>
</dbReference>
<protein>
    <submittedName>
        <fullName evidence="3">Cobalamin (Vitamin B12) biosynthesis CbiX protein</fullName>
    </submittedName>
</protein>
<gene>
    <name evidence="3" type="ORF">B1A_18750</name>
</gene>
<dbReference type="GO" id="GO:0016829">
    <property type="term" value="F:lyase activity"/>
    <property type="evidence" value="ECO:0007669"/>
    <property type="project" value="UniProtKB-KW"/>
</dbReference>
<dbReference type="PANTHER" id="PTHR33542:SF3">
    <property type="entry name" value="SIROHYDROCHLORIN FERROCHELATASE, CHLOROPLASTIC"/>
    <property type="match status" value="1"/>
</dbReference>
<accession>T0ZZP6</accession>
<organism evidence="3">
    <name type="scientific">mine drainage metagenome</name>
    <dbReference type="NCBI Taxonomy" id="410659"/>
    <lineage>
        <taxon>unclassified sequences</taxon>
        <taxon>metagenomes</taxon>
        <taxon>ecological metagenomes</taxon>
    </lineage>
</organism>